<gene>
    <name evidence="2" type="ORF">SAMN02746041_03234</name>
</gene>
<dbReference type="STRING" id="1121390.SAMN02746041_03234"/>
<feature type="transmembrane region" description="Helical" evidence="1">
    <location>
        <begin position="46"/>
        <end position="70"/>
    </location>
</feature>
<protein>
    <submittedName>
        <fullName evidence="2">Uncharacterized protein</fullName>
    </submittedName>
</protein>
<proteinExistence type="predicted"/>
<keyword evidence="1" id="KW-0812">Transmembrane</keyword>
<reference evidence="2 3" key="1">
    <citation type="submission" date="2017-04" db="EMBL/GenBank/DDBJ databases">
        <authorList>
            <person name="Afonso C.L."/>
            <person name="Miller P.J."/>
            <person name="Scott M.A."/>
            <person name="Spackman E."/>
            <person name="Goraichik I."/>
            <person name="Dimitrov K.M."/>
            <person name="Suarez D.L."/>
            <person name="Swayne D.E."/>
        </authorList>
    </citation>
    <scope>NUCLEOTIDE SEQUENCE [LARGE SCALE GENOMIC DNA]</scope>
    <source>
        <strain evidence="2 3">DSM 13146</strain>
    </source>
</reference>
<organism evidence="2 3">
    <name type="scientific">Desulfacinum hydrothermale DSM 13146</name>
    <dbReference type="NCBI Taxonomy" id="1121390"/>
    <lineage>
        <taxon>Bacteria</taxon>
        <taxon>Pseudomonadati</taxon>
        <taxon>Thermodesulfobacteriota</taxon>
        <taxon>Syntrophobacteria</taxon>
        <taxon>Syntrophobacterales</taxon>
        <taxon>Syntrophobacteraceae</taxon>
        <taxon>Desulfacinum</taxon>
    </lineage>
</organism>
<feature type="transmembrane region" description="Helical" evidence="1">
    <location>
        <begin position="21"/>
        <end position="40"/>
    </location>
</feature>
<evidence type="ECO:0000313" key="3">
    <source>
        <dbReference type="Proteomes" id="UP000192783"/>
    </source>
</evidence>
<dbReference type="AlphaFoldDB" id="A0A1W1XXQ8"/>
<keyword evidence="1" id="KW-1133">Transmembrane helix</keyword>
<dbReference type="EMBL" id="FWXF01000031">
    <property type="protein sequence ID" value="SMC28321.1"/>
    <property type="molecule type" value="Genomic_DNA"/>
</dbReference>
<keyword evidence="1" id="KW-0472">Membrane</keyword>
<evidence type="ECO:0000313" key="2">
    <source>
        <dbReference type="EMBL" id="SMC28321.1"/>
    </source>
</evidence>
<dbReference type="Proteomes" id="UP000192783">
    <property type="component" value="Unassembled WGS sequence"/>
</dbReference>
<accession>A0A1W1XXQ8</accession>
<keyword evidence="3" id="KW-1185">Reference proteome</keyword>
<sequence length="118" mass="13628">MRSTVRLYMHFRDTISRRMNMMQSAYFIAGTMLLIGKISGGNAGGFVVIFMLILVIFGFWILIVVVRCIWDLDIRWNMQLSVRSVQNMTLYVLSGVWLRMVMPVCIGSKSHEDMSIQI</sequence>
<evidence type="ECO:0000256" key="1">
    <source>
        <dbReference type="SAM" id="Phobius"/>
    </source>
</evidence>
<name>A0A1W1XXQ8_9BACT</name>